<dbReference type="InterPro" id="IPR011262">
    <property type="entry name" value="DNA-dir_RNA_pol_insert"/>
</dbReference>
<name>A0A0G0YW12_9BACT</name>
<evidence type="ECO:0000256" key="6">
    <source>
        <dbReference type="ARBA" id="ARBA00022695"/>
    </source>
</evidence>
<evidence type="ECO:0000256" key="3">
    <source>
        <dbReference type="ARBA" id="ARBA00015972"/>
    </source>
</evidence>
<dbReference type="SUPFAM" id="SSF55257">
    <property type="entry name" value="RBP11-like subunits of RNA polymerase"/>
    <property type="match status" value="1"/>
</dbReference>
<feature type="compositionally biased region" description="Basic residues" evidence="11">
    <location>
        <begin position="273"/>
        <end position="285"/>
    </location>
</feature>
<evidence type="ECO:0000256" key="2">
    <source>
        <dbReference type="ARBA" id="ARBA00012418"/>
    </source>
</evidence>
<dbReference type="InterPro" id="IPR036603">
    <property type="entry name" value="RBP11-like"/>
</dbReference>
<comment type="caution">
    <text evidence="13">The sequence shown here is derived from an EMBL/GenBank/DDBJ whole genome shotgun (WGS) entry which is preliminary data.</text>
</comment>
<dbReference type="InterPro" id="IPR011263">
    <property type="entry name" value="DNA-dir_RNA_pol_RpoA/D/Rpb3"/>
</dbReference>
<dbReference type="GO" id="GO:0000428">
    <property type="term" value="C:DNA-directed RNA polymerase complex"/>
    <property type="evidence" value="ECO:0007669"/>
    <property type="project" value="UniProtKB-KW"/>
</dbReference>
<dbReference type="Gene3D" id="3.30.1360.10">
    <property type="entry name" value="RNA polymerase, RBP11-like subunit"/>
    <property type="match status" value="1"/>
</dbReference>
<comment type="catalytic activity">
    <reaction evidence="10">
        <text>RNA(n) + a ribonucleoside 5'-triphosphate = RNA(n+1) + diphosphate</text>
        <dbReference type="Rhea" id="RHEA:21248"/>
        <dbReference type="Rhea" id="RHEA-COMP:14527"/>
        <dbReference type="Rhea" id="RHEA-COMP:17342"/>
        <dbReference type="ChEBI" id="CHEBI:33019"/>
        <dbReference type="ChEBI" id="CHEBI:61557"/>
        <dbReference type="ChEBI" id="CHEBI:140395"/>
        <dbReference type="EC" id="2.7.7.6"/>
    </reaction>
</comment>
<sequence>MQPIPTPTRVEFIRETDYKGDFLIEPLYPGYGTTVGNSLRRVLLSSIPGAAIVSVKIKGVDHEFSTLAYVKEDIVDILLNLKQVHIKIEGEAGTPEEPLKIILKKTGEGKITAGDFNCPTQVAIANKNLQIATLTDKAASFEAECIVEKGLGYVPTENRVAGSLDIGHIAIDAIYTPISYVNAKTENVRVGEMTNWDKLVLTLETNGAITCEEAFGLAVDILKEQFDSLSLNKEVEVKAKAETVIKTDGKEVSAEESSGDEEIDELSSDETKIKKKRGRPKKDSQ</sequence>
<keyword evidence="4 13" id="KW-0240">DNA-directed RNA polymerase</keyword>
<evidence type="ECO:0000256" key="8">
    <source>
        <dbReference type="ARBA" id="ARBA00032524"/>
    </source>
</evidence>
<keyword evidence="5" id="KW-0808">Transferase</keyword>
<dbReference type="InterPro" id="IPR011773">
    <property type="entry name" value="DNA-dir_RpoA"/>
</dbReference>
<dbReference type="AlphaFoldDB" id="A0A0G0YW12"/>
<evidence type="ECO:0000256" key="7">
    <source>
        <dbReference type="ARBA" id="ARBA00023163"/>
    </source>
</evidence>
<reference evidence="13 14" key="1">
    <citation type="journal article" date="2015" name="Nature">
        <title>rRNA introns, odd ribosomes, and small enigmatic genomes across a large radiation of phyla.</title>
        <authorList>
            <person name="Brown C.T."/>
            <person name="Hug L.A."/>
            <person name="Thomas B.C."/>
            <person name="Sharon I."/>
            <person name="Castelle C.J."/>
            <person name="Singh A."/>
            <person name="Wilkins M.J."/>
            <person name="Williams K.H."/>
            <person name="Banfield J.F."/>
        </authorList>
    </citation>
    <scope>NUCLEOTIDE SEQUENCE [LARGE SCALE GENOMIC DNA]</scope>
</reference>
<comment type="similarity">
    <text evidence="1">Belongs to the RNA polymerase alpha chain family.</text>
</comment>
<dbReference type="GO" id="GO:0005737">
    <property type="term" value="C:cytoplasm"/>
    <property type="evidence" value="ECO:0007669"/>
    <property type="project" value="UniProtKB-ARBA"/>
</dbReference>
<accession>A0A0G0YW12</accession>
<dbReference type="EMBL" id="LCCW01000037">
    <property type="protein sequence ID" value="KKS40805.1"/>
    <property type="molecule type" value="Genomic_DNA"/>
</dbReference>
<dbReference type="PATRIC" id="fig|1618677.3.peg.649"/>
<evidence type="ECO:0000256" key="1">
    <source>
        <dbReference type="ARBA" id="ARBA00007123"/>
    </source>
</evidence>
<keyword evidence="7" id="KW-0804">Transcription</keyword>
<proteinExistence type="inferred from homology"/>
<dbReference type="SMART" id="SM00662">
    <property type="entry name" value="RPOLD"/>
    <property type="match status" value="1"/>
</dbReference>
<dbReference type="FunFam" id="2.170.120.12:FF:000001">
    <property type="entry name" value="DNA-directed RNA polymerase subunit alpha"/>
    <property type="match status" value="1"/>
</dbReference>
<feature type="compositionally biased region" description="Acidic residues" evidence="11">
    <location>
        <begin position="257"/>
        <end position="268"/>
    </location>
</feature>
<dbReference type="GO" id="GO:0003899">
    <property type="term" value="F:DNA-directed RNA polymerase activity"/>
    <property type="evidence" value="ECO:0007669"/>
    <property type="project" value="UniProtKB-EC"/>
</dbReference>
<dbReference type="GO" id="GO:0046983">
    <property type="term" value="F:protein dimerization activity"/>
    <property type="evidence" value="ECO:0007669"/>
    <property type="project" value="InterPro"/>
</dbReference>
<dbReference type="Proteomes" id="UP000034516">
    <property type="component" value="Unassembled WGS sequence"/>
</dbReference>
<keyword evidence="6" id="KW-0548">Nucleotidyltransferase</keyword>
<dbReference type="GO" id="GO:0003677">
    <property type="term" value="F:DNA binding"/>
    <property type="evidence" value="ECO:0007669"/>
    <property type="project" value="InterPro"/>
</dbReference>
<evidence type="ECO:0000259" key="12">
    <source>
        <dbReference type="SMART" id="SM00662"/>
    </source>
</evidence>
<evidence type="ECO:0000313" key="13">
    <source>
        <dbReference type="EMBL" id="KKS40805.1"/>
    </source>
</evidence>
<evidence type="ECO:0000313" key="14">
    <source>
        <dbReference type="Proteomes" id="UP000034516"/>
    </source>
</evidence>
<evidence type="ECO:0000256" key="11">
    <source>
        <dbReference type="SAM" id="MobiDB-lite"/>
    </source>
</evidence>
<feature type="region of interest" description="Disordered" evidence="11">
    <location>
        <begin position="247"/>
        <end position="285"/>
    </location>
</feature>
<dbReference type="EC" id="2.7.7.6" evidence="2"/>
<feature type="domain" description="DNA-directed RNA polymerase RpoA/D/Rpb3-type" evidence="12">
    <location>
        <begin position="19"/>
        <end position="232"/>
    </location>
</feature>
<dbReference type="Pfam" id="PF01000">
    <property type="entry name" value="RNA_pol_A_bac"/>
    <property type="match status" value="1"/>
</dbReference>
<dbReference type="NCBIfam" id="TIGR02027">
    <property type="entry name" value="rpoA"/>
    <property type="match status" value="1"/>
</dbReference>
<dbReference type="GO" id="GO:0006351">
    <property type="term" value="P:DNA-templated transcription"/>
    <property type="evidence" value="ECO:0007669"/>
    <property type="project" value="InterPro"/>
</dbReference>
<dbReference type="CDD" id="cd06928">
    <property type="entry name" value="RNAP_alpha_NTD"/>
    <property type="match status" value="1"/>
</dbReference>
<dbReference type="Pfam" id="PF01193">
    <property type="entry name" value="RNA_pol_L"/>
    <property type="match status" value="1"/>
</dbReference>
<evidence type="ECO:0000256" key="5">
    <source>
        <dbReference type="ARBA" id="ARBA00022679"/>
    </source>
</evidence>
<evidence type="ECO:0000256" key="10">
    <source>
        <dbReference type="ARBA" id="ARBA00048552"/>
    </source>
</evidence>
<organism evidence="13 14">
    <name type="scientific">Candidatus Kuenenbacteria bacterium GW2011_GWA2_42_15</name>
    <dbReference type="NCBI Taxonomy" id="1618677"/>
    <lineage>
        <taxon>Bacteria</taxon>
        <taxon>Candidatus Kueneniibacteriota</taxon>
    </lineage>
</organism>
<gene>
    <name evidence="13" type="ORF">UV02_C0037G0006</name>
</gene>
<protein>
    <recommendedName>
        <fullName evidence="3">DNA-directed RNA polymerase subunit alpha</fullName>
        <ecNumber evidence="2">2.7.7.6</ecNumber>
    </recommendedName>
    <alternativeName>
        <fullName evidence="9">RNA polymerase subunit alpha</fullName>
    </alternativeName>
    <alternativeName>
        <fullName evidence="8">Transcriptase subunit alpha</fullName>
    </alternativeName>
</protein>
<dbReference type="InterPro" id="IPR036643">
    <property type="entry name" value="RNApol_insert_sf"/>
</dbReference>
<dbReference type="SUPFAM" id="SSF56553">
    <property type="entry name" value="Insert subdomain of RNA polymerase alpha subunit"/>
    <property type="match status" value="1"/>
</dbReference>
<evidence type="ECO:0000256" key="4">
    <source>
        <dbReference type="ARBA" id="ARBA00022478"/>
    </source>
</evidence>
<evidence type="ECO:0000256" key="9">
    <source>
        <dbReference type="ARBA" id="ARBA00033070"/>
    </source>
</evidence>
<dbReference type="Gene3D" id="2.170.120.12">
    <property type="entry name" value="DNA-directed RNA polymerase, insert domain"/>
    <property type="match status" value="1"/>
</dbReference>